<evidence type="ECO:0000313" key="2">
    <source>
        <dbReference type="EMBL" id="CAE2295836.1"/>
    </source>
</evidence>
<gene>
    <name evidence="2" type="ORF">NAES01612_LOCUS7163</name>
</gene>
<proteinExistence type="predicted"/>
<feature type="compositionally biased region" description="Basic and acidic residues" evidence="1">
    <location>
        <begin position="33"/>
        <end position="48"/>
    </location>
</feature>
<protein>
    <submittedName>
        <fullName evidence="2">Uncharacterized protein</fullName>
    </submittedName>
</protein>
<feature type="compositionally biased region" description="Basic and acidic residues" evidence="1">
    <location>
        <begin position="264"/>
        <end position="279"/>
    </location>
</feature>
<organism evidence="2">
    <name type="scientific">Paramoeba aestuarina</name>
    <dbReference type="NCBI Taxonomy" id="180227"/>
    <lineage>
        <taxon>Eukaryota</taxon>
        <taxon>Amoebozoa</taxon>
        <taxon>Discosea</taxon>
        <taxon>Flabellinia</taxon>
        <taxon>Dactylopodida</taxon>
        <taxon>Paramoebidae</taxon>
        <taxon>Paramoeba</taxon>
    </lineage>
</organism>
<feature type="region of interest" description="Disordered" evidence="1">
    <location>
        <begin position="28"/>
        <end position="48"/>
    </location>
</feature>
<feature type="region of interest" description="Disordered" evidence="1">
    <location>
        <begin position="346"/>
        <end position="420"/>
    </location>
</feature>
<feature type="compositionally biased region" description="Pro residues" evidence="1">
    <location>
        <begin position="403"/>
        <end position="420"/>
    </location>
</feature>
<name>A0A7S4NL62_9EUKA</name>
<dbReference type="EMBL" id="HBKR01010781">
    <property type="protein sequence ID" value="CAE2295836.1"/>
    <property type="molecule type" value="Transcribed_RNA"/>
</dbReference>
<evidence type="ECO:0000256" key="1">
    <source>
        <dbReference type="SAM" id="MobiDB-lite"/>
    </source>
</evidence>
<reference evidence="2" key="1">
    <citation type="submission" date="2021-01" db="EMBL/GenBank/DDBJ databases">
        <authorList>
            <person name="Corre E."/>
            <person name="Pelletier E."/>
            <person name="Niang G."/>
            <person name="Scheremetjew M."/>
            <person name="Finn R."/>
            <person name="Kale V."/>
            <person name="Holt S."/>
            <person name="Cochrane G."/>
            <person name="Meng A."/>
            <person name="Brown T."/>
            <person name="Cohen L."/>
        </authorList>
    </citation>
    <scope>NUCLEOTIDE SEQUENCE</scope>
    <source>
        <strain evidence="2">SoJaBio B1-5/56/2</strain>
    </source>
</reference>
<feature type="region of interest" description="Disordered" evidence="1">
    <location>
        <begin position="260"/>
        <end position="309"/>
    </location>
</feature>
<sequence>MDPLSIVDRSAARVGGNDRRKWVCIAPVPDANSKSDSDSDQEEALRKEKGQVSILDEELKDSGLIFTPMPFSQPEKALLRDNMTSVLRKDILPKFLRLSHEHLKAGAYLSCALRLVHQAHAYKIKRISFDRPVRHNGLLYFIDGMERNSKDSFHIWLYIRLVTIQDNNTTINTPEQIMTMNKKSKKEESRPLWHVHDWHCKKCKHRKPCDHKFQAVHQISEYTIGLHIKFPVKLDGTHYLYAMTLNSPRQGGLSSRIYLSSASAKKEKEQREAKKEKERKMSKKKEKKSEHPEYIDTEQDGSGSSSLASFSEAITDTSNTSSADMNNDLMDEESFFEKAYESASFVKGSKPSQKYGNADQEQDIPSGLSGGSSLSILEALRGQPSPKRTQSSSRIGEGGRTPVPAPLPPAQPRSPLPPPR</sequence>
<dbReference type="AlphaFoldDB" id="A0A7S4NL62"/>
<accession>A0A7S4NL62</accession>